<evidence type="ECO:0000256" key="1">
    <source>
        <dbReference type="SAM" id="MobiDB-lite"/>
    </source>
</evidence>
<organism evidence="2 3">
    <name type="scientific">Nesterenkonia cremea</name>
    <dbReference type="NCBI Taxonomy" id="1882340"/>
    <lineage>
        <taxon>Bacteria</taxon>
        <taxon>Bacillati</taxon>
        <taxon>Actinomycetota</taxon>
        <taxon>Actinomycetes</taxon>
        <taxon>Micrococcales</taxon>
        <taxon>Micrococcaceae</taxon>
        <taxon>Nesterenkonia</taxon>
    </lineage>
</organism>
<accession>A0A917AL28</accession>
<evidence type="ECO:0000313" key="3">
    <source>
        <dbReference type="Proteomes" id="UP000633136"/>
    </source>
</evidence>
<gene>
    <name evidence="2" type="ORF">GCM10011401_01050</name>
</gene>
<name>A0A917AL28_9MICC</name>
<dbReference type="RefSeq" id="WP_188682025.1">
    <property type="nucleotide sequence ID" value="NZ_BMIS01000001.1"/>
</dbReference>
<feature type="region of interest" description="Disordered" evidence="1">
    <location>
        <begin position="1"/>
        <end position="20"/>
    </location>
</feature>
<dbReference type="EMBL" id="BMIS01000001">
    <property type="protein sequence ID" value="GGE58071.1"/>
    <property type="molecule type" value="Genomic_DNA"/>
</dbReference>
<reference evidence="2" key="2">
    <citation type="submission" date="2020-09" db="EMBL/GenBank/DDBJ databases">
        <authorList>
            <person name="Sun Q."/>
            <person name="Zhou Y."/>
        </authorList>
    </citation>
    <scope>NUCLEOTIDE SEQUENCE</scope>
    <source>
        <strain evidence="2">CGMCC 1.15388</strain>
    </source>
</reference>
<evidence type="ECO:0000313" key="2">
    <source>
        <dbReference type="EMBL" id="GGE58071.1"/>
    </source>
</evidence>
<comment type="caution">
    <text evidence="2">The sequence shown here is derived from an EMBL/GenBank/DDBJ whole genome shotgun (WGS) entry which is preliminary data.</text>
</comment>
<dbReference type="Proteomes" id="UP000633136">
    <property type="component" value="Unassembled WGS sequence"/>
</dbReference>
<reference evidence="2" key="1">
    <citation type="journal article" date="2014" name="Int. J. Syst. Evol. Microbiol.">
        <title>Complete genome sequence of Corynebacterium casei LMG S-19264T (=DSM 44701T), isolated from a smear-ripened cheese.</title>
        <authorList>
            <consortium name="US DOE Joint Genome Institute (JGI-PGF)"/>
            <person name="Walter F."/>
            <person name="Albersmeier A."/>
            <person name="Kalinowski J."/>
            <person name="Ruckert C."/>
        </authorList>
    </citation>
    <scope>NUCLEOTIDE SEQUENCE</scope>
    <source>
        <strain evidence="2">CGMCC 1.15388</strain>
    </source>
</reference>
<keyword evidence="3" id="KW-1185">Reference proteome</keyword>
<dbReference type="AlphaFoldDB" id="A0A917AL28"/>
<protein>
    <submittedName>
        <fullName evidence="2">Uncharacterized protein</fullName>
    </submittedName>
</protein>
<proteinExistence type="predicted"/>
<sequence>MVFMDRWRSAGSGPDPEGVPERQATIEMRHQESLDWEHEATHDGDQIWPLRQDGLPEWFPAEAPVLRNSAVLVLFPEGTLHLRAMSNAGTRAVQLLAQWGYSLVVDSYADVTVDTGVPITRYREIRFSEPISPEEVAVLGRRLRLGGVVVHTYLGSCDSQGLRFRRTGGLSAFPELRVLHRTAFDAACGHHYFGHPRQLRLFARLLEDTEAGQEGTAARGGKAGQGGSVFGGLHSSDGLGSLAVDCPEATQEAEARYQKEFGGLVVADAYTFGEDPDAATESSAQRAA</sequence>